<dbReference type="InterPro" id="IPR035372">
    <property type="entry name" value="MCD_N"/>
</dbReference>
<dbReference type="GO" id="GO:0006633">
    <property type="term" value="P:fatty acid biosynthetic process"/>
    <property type="evidence" value="ECO:0007669"/>
    <property type="project" value="InterPro"/>
</dbReference>
<organism evidence="3 4">
    <name type="scientific">Caenispirillum bisanense</name>
    <dbReference type="NCBI Taxonomy" id="414052"/>
    <lineage>
        <taxon>Bacteria</taxon>
        <taxon>Pseudomonadati</taxon>
        <taxon>Pseudomonadota</taxon>
        <taxon>Alphaproteobacteria</taxon>
        <taxon>Rhodospirillales</taxon>
        <taxon>Novispirillaceae</taxon>
        <taxon>Caenispirillum</taxon>
    </lineage>
</organism>
<reference evidence="3 4" key="1">
    <citation type="submission" date="2017-09" db="EMBL/GenBank/DDBJ databases">
        <authorList>
            <person name="Ehlers B."/>
            <person name="Leendertz F.H."/>
        </authorList>
    </citation>
    <scope>NUCLEOTIDE SEQUENCE [LARGE SCALE GENOMIC DNA]</scope>
    <source>
        <strain evidence="3 4">USBA 140</strain>
    </source>
</reference>
<dbReference type="PANTHER" id="PTHR28641">
    <property type="match status" value="1"/>
</dbReference>
<accession>A0A286H1X1</accession>
<evidence type="ECO:0000259" key="2">
    <source>
        <dbReference type="Pfam" id="PF17408"/>
    </source>
</evidence>
<gene>
    <name evidence="3" type="ORF">SAMN05421508_12313</name>
</gene>
<dbReference type="Gene3D" id="1.20.140.90">
    <property type="entry name" value="Malonyl-CoA decarboxylase, oligemerization domain"/>
    <property type="match status" value="1"/>
</dbReference>
<dbReference type="Pfam" id="PF17408">
    <property type="entry name" value="MCD_N"/>
    <property type="match status" value="1"/>
</dbReference>
<feature type="domain" description="Malonyl-CoA decarboxylase N-terminal" evidence="2">
    <location>
        <begin position="94"/>
        <end position="181"/>
    </location>
</feature>
<dbReference type="OrthoDB" id="5292736at2"/>
<dbReference type="InterPro" id="IPR038917">
    <property type="entry name" value="Malonyl_CoA_deC"/>
</dbReference>
<dbReference type="Gene3D" id="3.40.630.150">
    <property type="entry name" value="Malonyl-CoA decarboxylase, catalytic domain"/>
    <property type="match status" value="1"/>
</dbReference>
<protein>
    <submittedName>
        <fullName evidence="3">Malonyl-CoA decarboxylase</fullName>
    </submittedName>
</protein>
<dbReference type="InterPro" id="IPR007956">
    <property type="entry name" value="Malonyl_CoA_deC_C"/>
</dbReference>
<dbReference type="InterPro" id="IPR038351">
    <property type="entry name" value="MCD_N_sf"/>
</dbReference>
<dbReference type="PANTHER" id="PTHR28641:SF1">
    <property type="entry name" value="MALONYL-COA DECARBOXYLASE, MITOCHONDRIAL"/>
    <property type="match status" value="1"/>
</dbReference>
<evidence type="ECO:0000313" key="4">
    <source>
        <dbReference type="Proteomes" id="UP000219621"/>
    </source>
</evidence>
<dbReference type="AlphaFoldDB" id="A0A286H1X1"/>
<proteinExistence type="predicted"/>
<evidence type="ECO:0000259" key="1">
    <source>
        <dbReference type="Pfam" id="PF05292"/>
    </source>
</evidence>
<dbReference type="InterPro" id="IPR042303">
    <property type="entry name" value="Malonyl_CoA_deC_C_sf"/>
</dbReference>
<sequence length="484" mass="53812">MTEQTAPSFFERLKNLTTLWRDIASPARIEALPPLRADLPEDDAEKVRAQMQACLEGRGGDVSARARAAELGRAFLSLDAHGRERFLRIMASDFDTDHGAVMAACSALSAAETVEDRARAEQTLRAQLEAPRVRLLTQFNALPDGVKFLVDMRAELLPLAKKNHDLKGLEGDLKALLMSWFDVGFLELHRLTWQSPAVILEKIIAYEAVHTIHGWDDLKNRLDSDRRLYAFFHPRMRNEPLIFVEVALVDGMAGHVQPLLDTDAPVMDPVNADTAIFYSINNAQRGLDGISFGNFLIKKVVEELNHEFPNLKTFATLSPIPGFRAWMDELLAEGEPNLLTAGERKVLTAACRQRFGEAEAVGAKGGLKALLAVPDWHDDPVVEQALRAPLLRLCARYLTQEKRPGGDGVASRARDPVAHFHLSNGARVERLNWLGDISGKGVKQAYGLMVNYLYKLNEIERNHEQYKGQGKVALSSGIKGLMKE</sequence>
<evidence type="ECO:0000313" key="3">
    <source>
        <dbReference type="EMBL" id="SOE01765.1"/>
    </source>
</evidence>
<dbReference type="EMBL" id="OCNJ01000023">
    <property type="protein sequence ID" value="SOE01765.1"/>
    <property type="molecule type" value="Genomic_DNA"/>
</dbReference>
<dbReference type="RefSeq" id="WP_097281796.1">
    <property type="nucleotide sequence ID" value="NZ_OCNJ01000023.1"/>
</dbReference>
<dbReference type="GO" id="GO:0050080">
    <property type="term" value="F:malonyl-CoA decarboxylase activity"/>
    <property type="evidence" value="ECO:0007669"/>
    <property type="project" value="InterPro"/>
</dbReference>
<dbReference type="Pfam" id="PF05292">
    <property type="entry name" value="MCD"/>
    <property type="match status" value="1"/>
</dbReference>
<feature type="domain" description="Malonyl-CoA decarboxylase C-terminal" evidence="1">
    <location>
        <begin position="184"/>
        <end position="455"/>
    </location>
</feature>
<keyword evidence="4" id="KW-1185">Reference proteome</keyword>
<dbReference type="Proteomes" id="UP000219621">
    <property type="component" value="Unassembled WGS sequence"/>
</dbReference>
<name>A0A286H1X1_9PROT</name>